<evidence type="ECO:0000256" key="2">
    <source>
        <dbReference type="SAM" id="Phobius"/>
    </source>
</evidence>
<feature type="domain" description="DUF7733" evidence="3">
    <location>
        <begin position="58"/>
        <end position="96"/>
    </location>
</feature>
<feature type="transmembrane region" description="Helical" evidence="2">
    <location>
        <begin position="69"/>
        <end position="88"/>
    </location>
</feature>
<proteinExistence type="predicted"/>
<evidence type="ECO:0000259" key="3">
    <source>
        <dbReference type="Pfam" id="PF24867"/>
    </source>
</evidence>
<comment type="caution">
    <text evidence="4">The sequence shown here is derived from an EMBL/GenBank/DDBJ whole genome shotgun (WGS) entry which is preliminary data.</text>
</comment>
<keyword evidence="5" id="KW-1185">Reference proteome</keyword>
<gene>
    <name evidence="4" type="ORF">Sjap_016547</name>
</gene>
<dbReference type="InterPro" id="IPR056635">
    <property type="entry name" value="DUF7733"/>
</dbReference>
<organism evidence="4 5">
    <name type="scientific">Stephania japonica</name>
    <dbReference type="NCBI Taxonomy" id="461633"/>
    <lineage>
        <taxon>Eukaryota</taxon>
        <taxon>Viridiplantae</taxon>
        <taxon>Streptophyta</taxon>
        <taxon>Embryophyta</taxon>
        <taxon>Tracheophyta</taxon>
        <taxon>Spermatophyta</taxon>
        <taxon>Magnoliopsida</taxon>
        <taxon>Ranunculales</taxon>
        <taxon>Menispermaceae</taxon>
        <taxon>Menispermoideae</taxon>
        <taxon>Cissampelideae</taxon>
        <taxon>Stephania</taxon>
    </lineage>
</organism>
<dbReference type="Pfam" id="PF24867">
    <property type="entry name" value="DUF7733"/>
    <property type="match status" value="2"/>
</dbReference>
<feature type="domain" description="DUF7733" evidence="3">
    <location>
        <begin position="1"/>
        <end position="56"/>
    </location>
</feature>
<evidence type="ECO:0000256" key="1">
    <source>
        <dbReference type="SAM" id="MobiDB-lite"/>
    </source>
</evidence>
<dbReference type="AlphaFoldDB" id="A0AAP0IM43"/>
<keyword evidence="2" id="KW-0472">Membrane</keyword>
<accession>A0AAP0IM43</accession>
<evidence type="ECO:0000313" key="4">
    <source>
        <dbReference type="EMBL" id="KAK9117600.1"/>
    </source>
</evidence>
<name>A0AAP0IM43_9MAGN</name>
<sequence length="141" mass="15814">MVFSASGLVPVMDLIFPVFTSLYLLGLARTAFPSHGPTATSPEIFHGSRLFRLYVVDVAWFWFGRSLAMANFGYFSINLLGFLIPRLLPRAFERYFRERDEVIAKSAEDHRRASPSASPTKANKTDLKPPISATDDNKKAD</sequence>
<feature type="region of interest" description="Disordered" evidence="1">
    <location>
        <begin position="106"/>
        <end position="141"/>
    </location>
</feature>
<evidence type="ECO:0000313" key="5">
    <source>
        <dbReference type="Proteomes" id="UP001417504"/>
    </source>
</evidence>
<keyword evidence="2" id="KW-0812">Transmembrane</keyword>
<keyword evidence="2" id="KW-1133">Transmembrane helix</keyword>
<protein>
    <recommendedName>
        <fullName evidence="3">DUF7733 domain-containing protein</fullName>
    </recommendedName>
</protein>
<feature type="transmembrane region" description="Helical" evidence="2">
    <location>
        <begin position="14"/>
        <end position="32"/>
    </location>
</feature>
<dbReference type="EMBL" id="JBBNAE010000006">
    <property type="protein sequence ID" value="KAK9117600.1"/>
    <property type="molecule type" value="Genomic_DNA"/>
</dbReference>
<dbReference type="Proteomes" id="UP001417504">
    <property type="component" value="Unassembled WGS sequence"/>
</dbReference>
<dbReference type="PANTHER" id="PTHR33829:SF2">
    <property type="entry name" value="OS04G0386700 PROTEIN"/>
    <property type="match status" value="1"/>
</dbReference>
<reference evidence="4 5" key="1">
    <citation type="submission" date="2024-01" db="EMBL/GenBank/DDBJ databases">
        <title>Genome assemblies of Stephania.</title>
        <authorList>
            <person name="Yang L."/>
        </authorList>
    </citation>
    <scope>NUCLEOTIDE SEQUENCE [LARGE SCALE GENOMIC DNA]</scope>
    <source>
        <strain evidence="4">QJT</strain>
        <tissue evidence="4">Leaf</tissue>
    </source>
</reference>
<dbReference type="PANTHER" id="PTHR33829">
    <property type="entry name" value="OSJNBA0044M19.10 PROTEIN"/>
    <property type="match status" value="1"/>
</dbReference>